<reference evidence="6" key="1">
    <citation type="journal article" date="2010" name="Stand. Genomic Sci.">
        <title>Complete genome sequence of 'Thermobaculum terrenum' type strain (YNP1).</title>
        <authorList>
            <person name="Kiss H."/>
            <person name="Cleland D."/>
            <person name="Lapidus A."/>
            <person name="Lucas S."/>
            <person name="Glavina Del Rio T."/>
            <person name="Nolan M."/>
            <person name="Tice H."/>
            <person name="Han C."/>
            <person name="Goodwin L."/>
            <person name="Pitluck S."/>
            <person name="Liolios K."/>
            <person name="Ivanova N."/>
            <person name="Mavromatis K."/>
            <person name="Ovchinnikova G."/>
            <person name="Pati A."/>
            <person name="Chen A."/>
            <person name="Palaniappan K."/>
            <person name="Land M."/>
            <person name="Hauser L."/>
            <person name="Chang Y."/>
            <person name="Jeffries C."/>
            <person name="Lu M."/>
            <person name="Brettin T."/>
            <person name="Detter J."/>
            <person name="Goker M."/>
            <person name="Tindall B."/>
            <person name="Beck B."/>
            <person name="McDermott T."/>
            <person name="Woyke T."/>
            <person name="Bristow J."/>
            <person name="Eisen J."/>
            <person name="Markowitz V."/>
            <person name="Hugenholtz P."/>
            <person name="Kyrpides N."/>
            <person name="Klenk H."/>
            <person name="Cheng J."/>
        </authorList>
    </citation>
    <scope>NUCLEOTIDE SEQUENCE [LARGE SCALE GENOMIC DNA]</scope>
    <source>
        <strain evidence="6">ATCC BAA-798 / YNP1</strain>
    </source>
</reference>
<dbReference type="EMBL" id="CP001826">
    <property type="protein sequence ID" value="ACZ43419.1"/>
    <property type="molecule type" value="Genomic_DNA"/>
</dbReference>
<dbReference type="STRING" id="525904.Tter_2530"/>
<keyword evidence="6" id="KW-1185">Reference proteome</keyword>
<dbReference type="eggNOG" id="COG1470">
    <property type="taxonomic scope" value="Bacteria"/>
</dbReference>
<sequence>MVKASDVRAILTAVLMIGLVAVAGLRGTIPAATATHYREITVDTNTATGAFNRALFSVTGYAQLKVSAQPIAQDTYAMLHPAGTQQRIETMIDQTSPEPGTFYPDRMFRFVDNTDDAYFREVTGKGMEPVLLLAYNTPWLTRTGALNEPPTDPQAWADIASKVIEHYNGDGSDPNYKLRVKYVEIWNEPNLDQFWSGTDEQYFELFRVVARTIHARFPGVMVGGPVYSPGAPGYYEYGQRFVDAVGEEMDFFVYHSYGDSVAKIRSDIELWRDYIASHTSHHHPKLMVTESEQFITDDAAKLQYMLDRQFALLDYADTLLGWHQFCLYEYREGWYTFGLIHGDGSVFPGNYWPYWLFRDASGRTLRVTASSPSGGAGPEHYVATRSEDGRKINLVYWRPQSASGDQVTRFSFVLPRDGVRRVFTASLLLGDTQGVVDAEAVEGTARRFNYTLRLPPGAAVSLTLDDAARASAPWLGLTSTAGEVPLHGTFEVTATLLNSTPDPISGEIGLRGLPPNWTVMAVSGNPRFANLETGDSTSVTWSVKADTVTDGPLAFYAQVALGDGRSTHSIPVRVQVLRPVRIVPVPDYTYFAPGETRQFTLRLTNALSTPIDGTVALEGPASWSPSAPQALSLDAHQTREYAFTLTAPVDAALGTATAYARVTLGGDTYTRPISLVVKQYDPNRPSTIVDLSPYYNGDGFSYDSNPGDGDLDYSGFLLPADTFPGNQRVRYMGVLFQTPDVADGARNEVAVDGQTVSVPAGSYKALAMLVNATNGDRSGTVKLTYAGGEREAVPLQVSDWCAGAHYGEEAVIWFDHRHSPSGDAQPPCGIYYTEVPVDPGRTLQAVSFPSEPNLHLFALSGVGP</sequence>
<feature type="domain" description="Glycosyl hydrolases family 39 N-terminal catalytic" evidence="4">
    <location>
        <begin position="148"/>
        <end position="259"/>
    </location>
</feature>
<evidence type="ECO:0000256" key="1">
    <source>
        <dbReference type="ARBA" id="ARBA00008875"/>
    </source>
</evidence>
<dbReference type="AlphaFoldDB" id="D1CI48"/>
<keyword evidence="2 5" id="KW-0378">Hydrolase</keyword>
<dbReference type="OrthoDB" id="9776971at2"/>
<dbReference type="InterPro" id="IPR017853">
    <property type="entry name" value="GH"/>
</dbReference>
<dbReference type="InterPro" id="IPR051923">
    <property type="entry name" value="Glycosyl_Hydrolase_39"/>
</dbReference>
<dbReference type="HOGENOM" id="CLU_331470_0_0_0"/>
<dbReference type="GO" id="GO:0004553">
    <property type="term" value="F:hydrolase activity, hydrolyzing O-glycosyl compounds"/>
    <property type="evidence" value="ECO:0007669"/>
    <property type="project" value="TreeGrafter"/>
</dbReference>
<proteinExistence type="inferred from homology"/>
<name>D1CI48_THET1</name>
<dbReference type="RefSeq" id="WP_012876450.1">
    <property type="nucleotide sequence ID" value="NC_013526.1"/>
</dbReference>
<comment type="similarity">
    <text evidence="1">Belongs to the glycosyl hydrolase 39 family.</text>
</comment>
<dbReference type="eggNOG" id="COG3664">
    <property type="taxonomic scope" value="Bacteria"/>
</dbReference>
<dbReference type="Gene3D" id="3.20.20.80">
    <property type="entry name" value="Glycosidases"/>
    <property type="match status" value="1"/>
</dbReference>
<evidence type="ECO:0000313" key="5">
    <source>
        <dbReference type="EMBL" id="ACZ43419.1"/>
    </source>
</evidence>
<protein>
    <submittedName>
        <fullName evidence="5">Glycoside hydrolase family 39</fullName>
    </submittedName>
</protein>
<dbReference type="InterPro" id="IPR049166">
    <property type="entry name" value="GH39_cat"/>
</dbReference>
<dbReference type="PANTHER" id="PTHR12631">
    <property type="entry name" value="ALPHA-L-IDURONIDASE"/>
    <property type="match status" value="1"/>
</dbReference>
<dbReference type="Proteomes" id="UP000000323">
    <property type="component" value="Chromosome 2"/>
</dbReference>
<dbReference type="KEGG" id="ttr:Tter_2530"/>
<dbReference type="Pfam" id="PF01229">
    <property type="entry name" value="Glyco_hydro_39"/>
    <property type="match status" value="1"/>
</dbReference>
<gene>
    <name evidence="5" type="ordered locus">Tter_2530</name>
</gene>
<organism evidence="5 6">
    <name type="scientific">Thermobaculum terrenum (strain ATCC BAA-798 / CCMEE 7001 / YNP1)</name>
    <dbReference type="NCBI Taxonomy" id="525904"/>
    <lineage>
        <taxon>Bacteria</taxon>
        <taxon>Bacillati</taxon>
        <taxon>Chloroflexota</taxon>
        <taxon>Chloroflexia</taxon>
        <taxon>Candidatus Thermobaculales</taxon>
        <taxon>Candidatus Thermobaculaceae</taxon>
        <taxon>Thermobaculum</taxon>
    </lineage>
</organism>
<dbReference type="CAZy" id="GH39">
    <property type="family name" value="Glycoside Hydrolase Family 39"/>
</dbReference>
<dbReference type="SUPFAM" id="SSF51445">
    <property type="entry name" value="(Trans)glycosidases"/>
    <property type="match status" value="1"/>
</dbReference>
<evidence type="ECO:0000259" key="4">
    <source>
        <dbReference type="Pfam" id="PF01229"/>
    </source>
</evidence>
<keyword evidence="3" id="KW-0326">Glycosidase</keyword>
<accession>D1CI48</accession>
<evidence type="ECO:0000256" key="2">
    <source>
        <dbReference type="ARBA" id="ARBA00022801"/>
    </source>
</evidence>
<dbReference type="PANTHER" id="PTHR12631:SF10">
    <property type="entry name" value="BETA-XYLOSIDASE-LIKE PROTEIN-RELATED"/>
    <property type="match status" value="1"/>
</dbReference>
<evidence type="ECO:0000256" key="3">
    <source>
        <dbReference type="ARBA" id="ARBA00023295"/>
    </source>
</evidence>
<evidence type="ECO:0000313" key="6">
    <source>
        <dbReference type="Proteomes" id="UP000000323"/>
    </source>
</evidence>